<protein>
    <recommendedName>
        <fullName evidence="3">Anhydrase</fullName>
    </recommendedName>
</protein>
<dbReference type="RefSeq" id="WP_034893412.1">
    <property type="nucleotide sequence ID" value="NZ_JRUQ01000039.1"/>
</dbReference>
<sequence>MIYQLGSYRVEIDDNAWVAPSASVIGNVKLSAGSSVWFNAVIRGDNDHIFIGADANVQDGAVLHADPGTPLTVGRGVTVGHKAMLHGCEIGDYSLIGMNAVVLNGARIGHHCLIGASSLVTEGKIIPDYSLVVGSPARVIRTLTEQQWRSLEETSANYVSNAAKYRELLSPQG</sequence>
<dbReference type="eggNOG" id="COG0663">
    <property type="taxonomic scope" value="Bacteria"/>
</dbReference>
<gene>
    <name evidence="1" type="ORF">NG99_13145</name>
</gene>
<keyword evidence="2" id="KW-1185">Reference proteome</keyword>
<evidence type="ECO:0000313" key="2">
    <source>
        <dbReference type="Proteomes" id="UP000030351"/>
    </source>
</evidence>
<dbReference type="OrthoDB" id="9803036at2"/>
<dbReference type="Gene3D" id="2.160.10.10">
    <property type="entry name" value="Hexapeptide repeat proteins"/>
    <property type="match status" value="1"/>
</dbReference>
<dbReference type="PANTHER" id="PTHR13061">
    <property type="entry name" value="DYNACTIN SUBUNIT P25"/>
    <property type="match status" value="1"/>
</dbReference>
<dbReference type="STRING" id="371042.NG99_13145"/>
<dbReference type="Pfam" id="PF00132">
    <property type="entry name" value="Hexapep"/>
    <property type="match status" value="1"/>
</dbReference>
<proteinExistence type="predicted"/>
<evidence type="ECO:0008006" key="3">
    <source>
        <dbReference type="Google" id="ProtNLM"/>
    </source>
</evidence>
<dbReference type="InterPro" id="IPR011004">
    <property type="entry name" value="Trimer_LpxA-like_sf"/>
</dbReference>
<dbReference type="InterPro" id="IPR047324">
    <property type="entry name" value="LbH_gamma_CA-like"/>
</dbReference>
<dbReference type="InterPro" id="IPR001451">
    <property type="entry name" value="Hexapep"/>
</dbReference>
<dbReference type="PANTHER" id="PTHR13061:SF29">
    <property type="entry name" value="GAMMA CARBONIC ANHYDRASE-LIKE 1, MITOCHONDRIAL-RELATED"/>
    <property type="match status" value="1"/>
</dbReference>
<name>A0A0A3Z1Y2_9GAMM</name>
<organism evidence="1 2">
    <name type="scientific">Erwinia typographi</name>
    <dbReference type="NCBI Taxonomy" id="371042"/>
    <lineage>
        <taxon>Bacteria</taxon>
        <taxon>Pseudomonadati</taxon>
        <taxon>Pseudomonadota</taxon>
        <taxon>Gammaproteobacteria</taxon>
        <taxon>Enterobacterales</taxon>
        <taxon>Erwiniaceae</taxon>
        <taxon>Erwinia</taxon>
    </lineage>
</organism>
<reference evidence="1 2" key="1">
    <citation type="submission" date="2014-10" db="EMBL/GenBank/DDBJ databases">
        <title>Genome sequence of Erwinia typographi M043b.</title>
        <authorList>
            <person name="Chan K.-G."/>
            <person name="Tan W.-S."/>
        </authorList>
    </citation>
    <scope>NUCLEOTIDE SEQUENCE [LARGE SCALE GENOMIC DNA]</scope>
    <source>
        <strain evidence="1 2">M043b</strain>
    </source>
</reference>
<dbReference type="EMBL" id="JRUQ01000039">
    <property type="protein sequence ID" value="KGT92880.1"/>
    <property type="molecule type" value="Genomic_DNA"/>
</dbReference>
<dbReference type="InterPro" id="IPR050484">
    <property type="entry name" value="Transf_Hexapept/Carb_Anhydrase"/>
</dbReference>
<accession>A0A0A3Z1Y2</accession>
<dbReference type="AlphaFoldDB" id="A0A0A3Z1Y2"/>
<dbReference type="Proteomes" id="UP000030351">
    <property type="component" value="Unassembled WGS sequence"/>
</dbReference>
<comment type="caution">
    <text evidence="1">The sequence shown here is derived from an EMBL/GenBank/DDBJ whole genome shotgun (WGS) entry which is preliminary data.</text>
</comment>
<dbReference type="CDD" id="cd04645">
    <property type="entry name" value="LbH_gamma_CA_like"/>
    <property type="match status" value="1"/>
</dbReference>
<evidence type="ECO:0000313" key="1">
    <source>
        <dbReference type="EMBL" id="KGT92880.1"/>
    </source>
</evidence>
<dbReference type="SUPFAM" id="SSF51161">
    <property type="entry name" value="Trimeric LpxA-like enzymes"/>
    <property type="match status" value="1"/>
</dbReference>